<dbReference type="PANTHER" id="PTHR11654">
    <property type="entry name" value="OLIGOPEPTIDE TRANSPORTER-RELATED"/>
    <property type="match status" value="1"/>
</dbReference>
<feature type="transmembrane region" description="Helical" evidence="7">
    <location>
        <begin position="202"/>
        <end position="224"/>
    </location>
</feature>
<dbReference type="Pfam" id="PF00854">
    <property type="entry name" value="PTR2"/>
    <property type="match status" value="1"/>
</dbReference>
<dbReference type="InterPro" id="IPR018456">
    <property type="entry name" value="PTR2_symporter_CS"/>
</dbReference>
<evidence type="ECO:0000256" key="7">
    <source>
        <dbReference type="SAM" id="Phobius"/>
    </source>
</evidence>
<dbReference type="SUPFAM" id="SSF103473">
    <property type="entry name" value="MFS general substrate transporter"/>
    <property type="match status" value="1"/>
</dbReference>
<dbReference type="EMBL" id="BSYR01000017">
    <property type="protein sequence ID" value="GMI80311.1"/>
    <property type="molecule type" value="Genomic_DNA"/>
</dbReference>
<evidence type="ECO:0000313" key="9">
    <source>
        <dbReference type="Proteomes" id="UP001165190"/>
    </source>
</evidence>
<keyword evidence="6 7" id="KW-0472">Membrane</keyword>
<feature type="transmembrane region" description="Helical" evidence="7">
    <location>
        <begin position="316"/>
        <end position="341"/>
    </location>
</feature>
<evidence type="ECO:0000256" key="6">
    <source>
        <dbReference type="ARBA" id="ARBA00023136"/>
    </source>
</evidence>
<feature type="transmembrane region" description="Helical" evidence="7">
    <location>
        <begin position="526"/>
        <end position="545"/>
    </location>
</feature>
<dbReference type="InterPro" id="IPR036259">
    <property type="entry name" value="MFS_trans_sf"/>
</dbReference>
<keyword evidence="3" id="KW-0597">Phosphoprotein</keyword>
<comment type="caution">
    <text evidence="8">The sequence shown here is derived from an EMBL/GenBank/DDBJ whole genome shotgun (WGS) entry which is preliminary data.</text>
</comment>
<dbReference type="AlphaFoldDB" id="A0A9W7HN21"/>
<feature type="transmembrane region" description="Helical" evidence="7">
    <location>
        <begin position="78"/>
        <end position="98"/>
    </location>
</feature>
<reference evidence="8" key="1">
    <citation type="submission" date="2023-05" db="EMBL/GenBank/DDBJ databases">
        <title>Genome and transcriptome analyses reveal genes involved in the formation of fine ridges on petal epidermal cells in Hibiscus trionum.</title>
        <authorList>
            <person name="Koshimizu S."/>
            <person name="Masuda S."/>
            <person name="Ishii T."/>
            <person name="Shirasu K."/>
            <person name="Hoshino A."/>
            <person name="Arita M."/>
        </authorList>
    </citation>
    <scope>NUCLEOTIDE SEQUENCE</scope>
    <source>
        <strain evidence="8">Hamamatsu line</strain>
    </source>
</reference>
<evidence type="ECO:0000256" key="4">
    <source>
        <dbReference type="ARBA" id="ARBA00022692"/>
    </source>
</evidence>
<feature type="transmembrane region" description="Helical" evidence="7">
    <location>
        <begin position="174"/>
        <end position="196"/>
    </location>
</feature>
<organism evidence="8 9">
    <name type="scientific">Hibiscus trionum</name>
    <name type="common">Flower of an hour</name>
    <dbReference type="NCBI Taxonomy" id="183268"/>
    <lineage>
        <taxon>Eukaryota</taxon>
        <taxon>Viridiplantae</taxon>
        <taxon>Streptophyta</taxon>
        <taxon>Embryophyta</taxon>
        <taxon>Tracheophyta</taxon>
        <taxon>Spermatophyta</taxon>
        <taxon>Magnoliopsida</taxon>
        <taxon>eudicotyledons</taxon>
        <taxon>Gunneridae</taxon>
        <taxon>Pentapetalae</taxon>
        <taxon>rosids</taxon>
        <taxon>malvids</taxon>
        <taxon>Malvales</taxon>
        <taxon>Malvaceae</taxon>
        <taxon>Malvoideae</taxon>
        <taxon>Hibiscus</taxon>
    </lineage>
</organism>
<dbReference type="GO" id="GO:0016020">
    <property type="term" value="C:membrane"/>
    <property type="evidence" value="ECO:0007669"/>
    <property type="project" value="UniProtKB-SubCell"/>
</dbReference>
<gene>
    <name evidence="8" type="ORF">HRI_001700500</name>
</gene>
<proteinExistence type="inferred from homology"/>
<dbReference type="GO" id="GO:0042937">
    <property type="term" value="F:tripeptide transmembrane transporter activity"/>
    <property type="evidence" value="ECO:0007669"/>
    <property type="project" value="InterPro"/>
</dbReference>
<sequence length="563" mass="61932">MGSSVAPVTIDIDIDNTNSNELSSQKKPSKGGWNAAVFVIFVEMAERFAFYGLAGNLITYLTNNLGEPMTVAVKNVNTWVGVSAIFPLFGAFIADSYLGRFKTILASSLIYLSGMVLLSLSVSVIPMHYRRAMFFTALYVLAIGEGGHKPCVQTFAADQFDENNPQEKAAKSSFFNWWCVGIVTGASAAVVVVIYLQDNVSWAAGFGVLSVSLAMALVVFLTGIKRYRKQGPTGSPFTIMAQVFVAAVKKWRVSKTHGDSGICYEDDRISGRHKLARTKQFKFLDKAMIIDNKDLLSNIKDPWRLCSLNQVEEVKLVLRLIPIWLACLMFSAVITQLQTYYTKQGSTMLRSIGPNFQVPPAALQSLVGLEILIVVPIYDKIFVPFARKITGHPRGITMLQRIGAGLFVSMFSMIVAALVETARINTASKQGLLDTPKAIVPMSIWWLVPQYLLNGIGEALTLVGLQELFYDQMPEEMRSMGAAAYISITGIGSFLNTAIISVVQAITSRHGNAWLGDNLNRANLNYFYWVMAGLSGANLCVYMWIAKGFVYKKVVNNDQGISN</sequence>
<dbReference type="OrthoDB" id="8904098at2759"/>
<feature type="transmembrane region" description="Helical" evidence="7">
    <location>
        <begin position="451"/>
        <end position="470"/>
    </location>
</feature>
<protein>
    <submittedName>
        <fullName evidence="8">Uncharacterized protein</fullName>
    </submittedName>
</protein>
<evidence type="ECO:0000256" key="5">
    <source>
        <dbReference type="ARBA" id="ARBA00022989"/>
    </source>
</evidence>
<dbReference type="Gene3D" id="1.20.1250.20">
    <property type="entry name" value="MFS general substrate transporter like domains"/>
    <property type="match status" value="1"/>
</dbReference>
<evidence type="ECO:0000313" key="8">
    <source>
        <dbReference type="EMBL" id="GMI80311.1"/>
    </source>
</evidence>
<evidence type="ECO:0000256" key="2">
    <source>
        <dbReference type="ARBA" id="ARBA00005982"/>
    </source>
</evidence>
<dbReference type="GO" id="GO:0071916">
    <property type="term" value="F:dipeptide transmembrane transporter activity"/>
    <property type="evidence" value="ECO:0007669"/>
    <property type="project" value="InterPro"/>
</dbReference>
<feature type="transmembrane region" description="Helical" evidence="7">
    <location>
        <begin position="399"/>
        <end position="419"/>
    </location>
</feature>
<comment type="subcellular location">
    <subcellularLocation>
        <location evidence="1">Membrane</location>
        <topology evidence="1">Multi-pass membrane protein</topology>
    </subcellularLocation>
</comment>
<keyword evidence="5 7" id="KW-1133">Transmembrane helix</keyword>
<dbReference type="InterPro" id="IPR000109">
    <property type="entry name" value="POT_fam"/>
</dbReference>
<evidence type="ECO:0000256" key="3">
    <source>
        <dbReference type="ARBA" id="ARBA00022553"/>
    </source>
</evidence>
<dbReference type="CDD" id="cd17417">
    <property type="entry name" value="MFS_NPF5"/>
    <property type="match status" value="1"/>
</dbReference>
<keyword evidence="9" id="KW-1185">Reference proteome</keyword>
<comment type="similarity">
    <text evidence="2">Belongs to the major facilitator superfamily. Proton-dependent oligopeptide transporter (POT/PTR) (TC 2.A.17) family.</text>
</comment>
<dbReference type="Proteomes" id="UP001165190">
    <property type="component" value="Unassembled WGS sequence"/>
</dbReference>
<accession>A0A9W7HN21</accession>
<feature type="transmembrane region" description="Helical" evidence="7">
    <location>
        <begin position="104"/>
        <end position="125"/>
    </location>
</feature>
<evidence type="ECO:0000256" key="1">
    <source>
        <dbReference type="ARBA" id="ARBA00004141"/>
    </source>
</evidence>
<feature type="transmembrane region" description="Helical" evidence="7">
    <location>
        <begin position="482"/>
        <end position="506"/>
    </location>
</feature>
<name>A0A9W7HN21_HIBTR</name>
<dbReference type="PROSITE" id="PS01022">
    <property type="entry name" value="PTR2_1"/>
    <property type="match status" value="1"/>
</dbReference>
<keyword evidence="4 7" id="KW-0812">Transmembrane</keyword>
<dbReference type="InterPro" id="IPR044739">
    <property type="entry name" value="NRT1/PTR"/>
</dbReference>